<protein>
    <recommendedName>
        <fullName evidence="1">DUF4283 domain-containing protein</fullName>
    </recommendedName>
</protein>
<feature type="domain" description="DUF4283" evidence="1">
    <location>
        <begin position="1"/>
        <end position="78"/>
    </location>
</feature>
<comment type="caution">
    <text evidence="2">The sequence shown here is derived from an EMBL/GenBank/DDBJ whole genome shotgun (WGS) entry which is preliminary data.</text>
</comment>
<keyword evidence="3" id="KW-1185">Reference proteome</keyword>
<dbReference type="EMBL" id="JAAMPC010000003">
    <property type="protein sequence ID" value="KAG2323101.1"/>
    <property type="molecule type" value="Genomic_DNA"/>
</dbReference>
<organism evidence="2 3">
    <name type="scientific">Brassica carinata</name>
    <name type="common">Ethiopian mustard</name>
    <name type="synonym">Abyssinian cabbage</name>
    <dbReference type="NCBI Taxonomy" id="52824"/>
    <lineage>
        <taxon>Eukaryota</taxon>
        <taxon>Viridiplantae</taxon>
        <taxon>Streptophyta</taxon>
        <taxon>Embryophyta</taxon>
        <taxon>Tracheophyta</taxon>
        <taxon>Spermatophyta</taxon>
        <taxon>Magnoliopsida</taxon>
        <taxon>eudicotyledons</taxon>
        <taxon>Gunneridae</taxon>
        <taxon>Pentapetalae</taxon>
        <taxon>rosids</taxon>
        <taxon>malvids</taxon>
        <taxon>Brassicales</taxon>
        <taxon>Brassicaceae</taxon>
        <taxon>Brassiceae</taxon>
        <taxon>Brassica</taxon>
    </lineage>
</organism>
<evidence type="ECO:0000259" key="1">
    <source>
        <dbReference type="Pfam" id="PF14111"/>
    </source>
</evidence>
<reference evidence="2 3" key="1">
    <citation type="submission" date="2020-02" db="EMBL/GenBank/DDBJ databases">
        <authorList>
            <person name="Ma Q."/>
            <person name="Huang Y."/>
            <person name="Song X."/>
            <person name="Pei D."/>
        </authorList>
    </citation>
    <scope>NUCLEOTIDE SEQUENCE [LARGE SCALE GENOMIC DNA]</scope>
    <source>
        <strain evidence="2">Sxm20200214</strain>
        <tissue evidence="2">Leaf</tissue>
    </source>
</reference>
<sequence>MVGYFMNDAPHIGSILSTVNKIWASQGRTSKIDVQFIGKKTVLFLIEDEGVRNRVMRRKFWDIADVPLVVYEWNPETAQAPPDLSAMPLGVDLKNVPGYLYSKKSLSFLSRTAGKFVKLHLNTERCIRLDVARMLVEVDFQKPLPQKICFVDKDGTDVTVEVRYHWLPPCCGNCLKWGHNENDCQVVKPLTLLQRQEGEGPPAVNIDQQHDSEKPSGDVVSDLIVELEETVGSLVHHSRRGGLKGQVTQPQEDWALAQGRRSVTHSPPKIIHTAPRTISPGRFQVLQDLREEGEITGEGDDEESIRIENAVVEDVAANTTELVKRQGSHQGTRDFNVALSMEEHSNATNTGGDRRSISEFQEVIKAFPIVLSTETEDTTIWKKDVDEFQGQFVAHNTWNMIRIHKIAHQSQDRLTSILLRLVFLVTIYHIWRERNDRRHNNVLRKTVCSRIMSTRYYEKPKLKGLLQRWFATSLSTA</sequence>
<proteinExistence type="predicted"/>
<evidence type="ECO:0000313" key="2">
    <source>
        <dbReference type="EMBL" id="KAG2323101.1"/>
    </source>
</evidence>
<dbReference type="PANTHER" id="PTHR31286">
    <property type="entry name" value="GLYCINE-RICH CELL WALL STRUCTURAL PROTEIN 1.8-LIKE"/>
    <property type="match status" value="1"/>
</dbReference>
<evidence type="ECO:0000313" key="3">
    <source>
        <dbReference type="Proteomes" id="UP000886595"/>
    </source>
</evidence>
<dbReference type="AlphaFoldDB" id="A0A8X7W483"/>
<dbReference type="InterPro" id="IPR025558">
    <property type="entry name" value="DUF4283"/>
</dbReference>
<dbReference type="Pfam" id="PF14111">
    <property type="entry name" value="DUF4283"/>
    <property type="match status" value="1"/>
</dbReference>
<gene>
    <name evidence="2" type="ORF">Bca52824_016314</name>
</gene>
<dbReference type="OrthoDB" id="1112756at2759"/>
<dbReference type="Proteomes" id="UP000886595">
    <property type="component" value="Unassembled WGS sequence"/>
</dbReference>
<accession>A0A8X7W483</accession>
<dbReference type="PANTHER" id="PTHR31286:SF148">
    <property type="entry name" value="DUF4283 DOMAIN-CONTAINING PROTEIN"/>
    <property type="match status" value="1"/>
</dbReference>
<name>A0A8X7W483_BRACI</name>
<dbReference type="InterPro" id="IPR040256">
    <property type="entry name" value="At4g02000-like"/>
</dbReference>